<dbReference type="Pfam" id="PF01210">
    <property type="entry name" value="NAD_Gly3P_dh_N"/>
    <property type="match status" value="1"/>
</dbReference>
<comment type="similarity">
    <text evidence="1 7 8">Belongs to the NAD-dependent glycerol-3-phosphate dehydrogenase family.</text>
</comment>
<keyword evidence="7" id="KW-0963">Cytoplasm</keyword>
<dbReference type="InterPro" id="IPR008927">
    <property type="entry name" value="6-PGluconate_DH-like_C_sf"/>
</dbReference>
<comment type="caution">
    <text evidence="12">The sequence shown here is derived from an EMBL/GenBank/DDBJ whole genome shotgun (WGS) entry which is preliminary data.</text>
</comment>
<keyword evidence="6 7" id="KW-1208">Phospholipid metabolism</keyword>
<dbReference type="EC" id="1.1.1.94" evidence="7"/>
<feature type="binding site" evidence="7">
    <location>
        <position position="141"/>
    </location>
    <ligand>
        <name>NADPH</name>
        <dbReference type="ChEBI" id="CHEBI:57783"/>
    </ligand>
</feature>
<protein>
    <recommendedName>
        <fullName evidence="7">Glycerol-3-phosphate dehydrogenase [NAD(P)+]</fullName>
        <ecNumber evidence="7">1.1.1.94</ecNumber>
    </recommendedName>
    <alternativeName>
        <fullName evidence="7">NAD(P)(+)-dependent glycerol-3-phosphate dehydrogenase</fullName>
    </alternativeName>
    <alternativeName>
        <fullName evidence="7">NAD(P)H-dependent dihydroxyacetone-phosphate reductase</fullName>
    </alternativeName>
</protein>
<name>A0ABX0UWJ1_9HYPH</name>
<dbReference type="Pfam" id="PF07479">
    <property type="entry name" value="NAD_Gly3P_dh_C"/>
    <property type="match status" value="1"/>
</dbReference>
<comment type="function">
    <text evidence="7">Catalyzes the reduction of the glycolytic intermediate dihydroxyacetone phosphate (DHAP) to sn-glycerol 3-phosphate (G3P), the key precursor for phospholipid synthesis.</text>
</comment>
<evidence type="ECO:0000256" key="3">
    <source>
        <dbReference type="ARBA" id="ARBA00023002"/>
    </source>
</evidence>
<feature type="binding site" evidence="7">
    <location>
        <position position="280"/>
    </location>
    <ligand>
        <name>NADPH</name>
        <dbReference type="ChEBI" id="CHEBI:57783"/>
    </ligand>
</feature>
<evidence type="ECO:0000256" key="5">
    <source>
        <dbReference type="ARBA" id="ARBA00023209"/>
    </source>
</evidence>
<feature type="binding site" evidence="7">
    <location>
        <position position="256"/>
    </location>
    <ligand>
        <name>sn-glycerol 3-phosphate</name>
        <dbReference type="ChEBI" id="CHEBI:57597"/>
    </ligand>
</feature>
<dbReference type="PRINTS" id="PR00077">
    <property type="entry name" value="GPDHDRGNASE"/>
</dbReference>
<accession>A0ABX0UWJ1</accession>
<sequence>MSAPGRPIVILGAGAWGTALANSFGYKGLSVVLIDRDADRAREMVAARENKRFLPGVALSPHVDITADVSALAGAGAALLAVPAQQLRQALRAVAGLFRPGTPALVCAKGIEHGTGCFMSEIVAEEAPAAVPAILSGPSFAADVARGLPTAVILASGDQRLAAKLAGELSSATLRIYHGSDVRGVEIGGAAKNVLAIACGIVHGRRLGESARAALIARGFAEIMRFARAFGARPETLMGLSGLGDTVLTCGSNQSRNFAFGEALGQGVPPAGAAGGKLVEGAFTASALIAKAHGVGVEMPVCEAVEAVIAGDLTIDQAIEALMNRPIKPET</sequence>
<comment type="subcellular location">
    <subcellularLocation>
        <location evidence="7">Cytoplasm</location>
    </subcellularLocation>
</comment>
<feature type="active site" description="Proton acceptor" evidence="7">
    <location>
        <position position="192"/>
    </location>
</feature>
<organism evidence="12 13">
    <name type="scientific">Pseudochelatococcus lubricantis</name>
    <dbReference type="NCBI Taxonomy" id="1538102"/>
    <lineage>
        <taxon>Bacteria</taxon>
        <taxon>Pseudomonadati</taxon>
        <taxon>Pseudomonadota</taxon>
        <taxon>Alphaproteobacteria</taxon>
        <taxon>Hyphomicrobiales</taxon>
        <taxon>Chelatococcaceae</taxon>
        <taxon>Pseudochelatococcus</taxon>
    </lineage>
</organism>
<evidence type="ECO:0000259" key="10">
    <source>
        <dbReference type="Pfam" id="PF01210"/>
    </source>
</evidence>
<evidence type="ECO:0000256" key="9">
    <source>
        <dbReference type="RuleBase" id="RU000439"/>
    </source>
</evidence>
<gene>
    <name evidence="7" type="primary">gpsA</name>
    <name evidence="12" type="ORF">FHS82_001144</name>
</gene>
<keyword evidence="4 7" id="KW-0443">Lipid metabolism</keyword>
<comment type="catalytic activity">
    <reaction evidence="7">
        <text>sn-glycerol 3-phosphate + NAD(+) = dihydroxyacetone phosphate + NADH + H(+)</text>
        <dbReference type="Rhea" id="RHEA:11092"/>
        <dbReference type="ChEBI" id="CHEBI:15378"/>
        <dbReference type="ChEBI" id="CHEBI:57540"/>
        <dbReference type="ChEBI" id="CHEBI:57597"/>
        <dbReference type="ChEBI" id="CHEBI:57642"/>
        <dbReference type="ChEBI" id="CHEBI:57945"/>
        <dbReference type="EC" id="1.1.1.94"/>
    </reaction>
</comment>
<dbReference type="EMBL" id="JAASQI010000002">
    <property type="protein sequence ID" value="NIJ57318.1"/>
    <property type="molecule type" value="Genomic_DNA"/>
</dbReference>
<feature type="domain" description="Glycerol-3-phosphate dehydrogenase NAD-dependent N-terminal" evidence="10">
    <location>
        <begin position="8"/>
        <end position="161"/>
    </location>
</feature>
<dbReference type="InterPro" id="IPR013328">
    <property type="entry name" value="6PGD_dom2"/>
</dbReference>
<evidence type="ECO:0000313" key="13">
    <source>
        <dbReference type="Proteomes" id="UP001429580"/>
    </source>
</evidence>
<feature type="binding site" evidence="7">
    <location>
        <position position="139"/>
    </location>
    <ligand>
        <name>sn-glycerol 3-phosphate</name>
        <dbReference type="ChEBI" id="CHEBI:57597"/>
    </ligand>
</feature>
<feature type="binding site" evidence="7">
    <location>
        <position position="192"/>
    </location>
    <ligand>
        <name>sn-glycerol 3-phosphate</name>
        <dbReference type="ChEBI" id="CHEBI:57597"/>
    </ligand>
</feature>
<keyword evidence="5 7" id="KW-0594">Phospholipid biosynthesis</keyword>
<dbReference type="PROSITE" id="PS00957">
    <property type="entry name" value="NAD_G3PDH"/>
    <property type="match status" value="1"/>
</dbReference>
<proteinExistence type="inferred from homology"/>
<feature type="binding site" evidence="7">
    <location>
        <position position="245"/>
    </location>
    <ligand>
        <name>sn-glycerol 3-phosphate</name>
        <dbReference type="ChEBI" id="CHEBI:57597"/>
    </ligand>
</feature>
<feature type="binding site" evidence="7">
    <location>
        <position position="109"/>
    </location>
    <ligand>
        <name>sn-glycerol 3-phosphate</name>
        <dbReference type="ChEBI" id="CHEBI:57597"/>
    </ligand>
</feature>
<feature type="binding site" evidence="7">
    <location>
        <position position="16"/>
    </location>
    <ligand>
        <name>NADPH</name>
        <dbReference type="ChEBI" id="CHEBI:57783"/>
    </ligand>
</feature>
<dbReference type="SUPFAM" id="SSF48179">
    <property type="entry name" value="6-phosphogluconate dehydrogenase C-terminal domain-like"/>
    <property type="match status" value="1"/>
</dbReference>
<dbReference type="PANTHER" id="PTHR11728:SF1">
    <property type="entry name" value="GLYCEROL-3-PHOSPHATE DEHYDROGENASE [NAD(+)] 2, CHLOROPLASTIC"/>
    <property type="match status" value="1"/>
</dbReference>
<dbReference type="PIRSF" id="PIRSF000114">
    <property type="entry name" value="Glycerol-3-P_dh"/>
    <property type="match status" value="1"/>
</dbReference>
<dbReference type="NCBIfam" id="NF000942">
    <property type="entry name" value="PRK00094.1-4"/>
    <property type="match status" value="1"/>
</dbReference>
<dbReference type="Proteomes" id="UP001429580">
    <property type="component" value="Unassembled WGS sequence"/>
</dbReference>
<dbReference type="RefSeq" id="WP_166949706.1">
    <property type="nucleotide sequence ID" value="NZ_JAASQI010000002.1"/>
</dbReference>
<dbReference type="GO" id="GO:0047952">
    <property type="term" value="F:glycerol-3-phosphate dehydrogenase [NAD(P)+] activity"/>
    <property type="evidence" value="ECO:0007669"/>
    <property type="project" value="UniProtKB-EC"/>
</dbReference>
<dbReference type="HAMAP" id="MF_00394">
    <property type="entry name" value="NAD_Glyc3P_dehydrog"/>
    <property type="match status" value="1"/>
</dbReference>
<comment type="pathway">
    <text evidence="7">Membrane lipid metabolism; glycerophospholipid metabolism.</text>
</comment>
<evidence type="ECO:0000256" key="7">
    <source>
        <dbReference type="HAMAP-Rule" id="MF_00394"/>
    </source>
</evidence>
<dbReference type="PANTHER" id="PTHR11728">
    <property type="entry name" value="GLYCEROL-3-PHOSPHATE DEHYDROGENASE"/>
    <property type="match status" value="1"/>
</dbReference>
<evidence type="ECO:0000256" key="8">
    <source>
        <dbReference type="RuleBase" id="RU000437"/>
    </source>
</evidence>
<dbReference type="InterPro" id="IPR036291">
    <property type="entry name" value="NAD(P)-bd_dom_sf"/>
</dbReference>
<evidence type="ECO:0000256" key="4">
    <source>
        <dbReference type="ARBA" id="ARBA00023098"/>
    </source>
</evidence>
<feature type="binding site" evidence="7">
    <location>
        <position position="255"/>
    </location>
    <ligand>
        <name>sn-glycerol 3-phosphate</name>
        <dbReference type="ChEBI" id="CHEBI:57597"/>
    </ligand>
</feature>
<dbReference type="Gene3D" id="3.40.50.720">
    <property type="entry name" value="NAD(P)-binding Rossmann-like Domain"/>
    <property type="match status" value="1"/>
</dbReference>
<keyword evidence="7" id="KW-0547">Nucleotide-binding</keyword>
<evidence type="ECO:0000256" key="6">
    <source>
        <dbReference type="ARBA" id="ARBA00023264"/>
    </source>
</evidence>
<keyword evidence="13" id="KW-1185">Reference proteome</keyword>
<comment type="catalytic activity">
    <reaction evidence="7 9">
        <text>sn-glycerol 3-phosphate + NADP(+) = dihydroxyacetone phosphate + NADPH + H(+)</text>
        <dbReference type="Rhea" id="RHEA:11096"/>
        <dbReference type="ChEBI" id="CHEBI:15378"/>
        <dbReference type="ChEBI" id="CHEBI:57597"/>
        <dbReference type="ChEBI" id="CHEBI:57642"/>
        <dbReference type="ChEBI" id="CHEBI:57783"/>
        <dbReference type="ChEBI" id="CHEBI:58349"/>
        <dbReference type="EC" id="1.1.1.94"/>
    </reaction>
</comment>
<keyword evidence="7 8" id="KW-0520">NAD</keyword>
<dbReference type="InterPro" id="IPR006168">
    <property type="entry name" value="G3P_DH_NAD-dep"/>
</dbReference>
<dbReference type="Gene3D" id="1.10.1040.10">
    <property type="entry name" value="N-(1-d-carboxylethyl)-l-norvaline Dehydrogenase, domain 2"/>
    <property type="match status" value="1"/>
</dbReference>
<feature type="domain" description="Glycerol-3-phosphate dehydrogenase NAD-dependent C-terminal" evidence="11">
    <location>
        <begin position="181"/>
        <end position="320"/>
    </location>
</feature>
<evidence type="ECO:0000259" key="11">
    <source>
        <dbReference type="Pfam" id="PF07479"/>
    </source>
</evidence>
<comment type="caution">
    <text evidence="7">Lacks conserved residue(s) required for the propagation of feature annotation.</text>
</comment>
<reference evidence="12 13" key="1">
    <citation type="submission" date="2020-03" db="EMBL/GenBank/DDBJ databases">
        <title>Genomic Encyclopedia of Type Strains, Phase IV (KMG-IV): sequencing the most valuable type-strain genomes for metagenomic binning, comparative biology and taxonomic classification.</title>
        <authorList>
            <person name="Goeker M."/>
        </authorList>
    </citation>
    <scope>NUCLEOTIDE SEQUENCE [LARGE SCALE GENOMIC DNA]</scope>
    <source>
        <strain evidence="12 13">DSM 103870</strain>
    </source>
</reference>
<feature type="binding site" evidence="7">
    <location>
        <position position="36"/>
    </location>
    <ligand>
        <name>NADPH</name>
        <dbReference type="ChEBI" id="CHEBI:57783"/>
    </ligand>
</feature>
<keyword evidence="3 7" id="KW-0560">Oxidoreductase</keyword>
<evidence type="ECO:0000256" key="2">
    <source>
        <dbReference type="ARBA" id="ARBA00022516"/>
    </source>
</evidence>
<dbReference type="SUPFAM" id="SSF51735">
    <property type="entry name" value="NAD(P)-binding Rossmann-fold domains"/>
    <property type="match status" value="1"/>
</dbReference>
<feature type="binding site" evidence="7">
    <location>
        <position position="278"/>
    </location>
    <ligand>
        <name>NADPH</name>
        <dbReference type="ChEBI" id="CHEBI:57783"/>
    </ligand>
</feature>
<dbReference type="InterPro" id="IPR006109">
    <property type="entry name" value="G3P_DH_NAD-dep_C"/>
</dbReference>
<keyword evidence="2 7" id="KW-0444">Lipid biosynthesis</keyword>
<feature type="binding site" evidence="7">
    <location>
        <position position="109"/>
    </location>
    <ligand>
        <name>NADPH</name>
        <dbReference type="ChEBI" id="CHEBI:57783"/>
    </ligand>
</feature>
<feature type="binding site" evidence="7">
    <location>
        <position position="257"/>
    </location>
    <ligand>
        <name>sn-glycerol 3-phosphate</name>
        <dbReference type="ChEBI" id="CHEBI:57597"/>
    </ligand>
</feature>
<keyword evidence="7" id="KW-0521">NADP</keyword>
<dbReference type="InterPro" id="IPR011128">
    <property type="entry name" value="G3P_DH_NAD-dep_N"/>
</dbReference>
<evidence type="ECO:0000256" key="1">
    <source>
        <dbReference type="ARBA" id="ARBA00011009"/>
    </source>
</evidence>
<feature type="binding site" evidence="7">
    <location>
        <position position="137"/>
    </location>
    <ligand>
        <name>sn-glycerol 3-phosphate</name>
        <dbReference type="ChEBI" id="CHEBI:57597"/>
    </ligand>
</feature>
<dbReference type="NCBIfam" id="NF000940">
    <property type="entry name" value="PRK00094.1-2"/>
    <property type="match status" value="1"/>
</dbReference>
<feature type="binding site" evidence="7">
    <location>
        <position position="256"/>
    </location>
    <ligand>
        <name>NADPH</name>
        <dbReference type="ChEBI" id="CHEBI:57783"/>
    </ligand>
</feature>
<evidence type="ECO:0000313" key="12">
    <source>
        <dbReference type="EMBL" id="NIJ57318.1"/>
    </source>
</evidence>